<proteinExistence type="predicted"/>
<accession>A0A2K1L1B6</accession>
<name>A0A2K1L1B6_PHYPA</name>
<gene>
    <name evidence="1" type="ORF">PHYPA_002609</name>
</gene>
<organism evidence="1">
    <name type="scientific">Physcomitrium patens</name>
    <name type="common">Spreading-leaved earth moss</name>
    <name type="synonym">Physcomitrella patens</name>
    <dbReference type="NCBI Taxonomy" id="3218"/>
    <lineage>
        <taxon>Eukaryota</taxon>
        <taxon>Viridiplantae</taxon>
        <taxon>Streptophyta</taxon>
        <taxon>Embryophyta</taxon>
        <taxon>Bryophyta</taxon>
        <taxon>Bryophytina</taxon>
        <taxon>Bryopsida</taxon>
        <taxon>Funariidae</taxon>
        <taxon>Funariales</taxon>
        <taxon>Funariaceae</taxon>
        <taxon>Physcomitrium</taxon>
    </lineage>
</organism>
<dbReference type="EnsemblPlants" id="Pp3c2_13230V3.1">
    <property type="protein sequence ID" value="Pp3c2_13230V3.1"/>
    <property type="gene ID" value="Pp3c2_13230"/>
</dbReference>
<sequence>MPNNLWSEAIKTIVFLLNRLPTKALNQDYAARLEEKNHLPLLGQSTESYIPFHLDCHGS</sequence>
<evidence type="ECO:0000313" key="3">
    <source>
        <dbReference type="Proteomes" id="UP000006727"/>
    </source>
</evidence>
<evidence type="ECO:0000313" key="1">
    <source>
        <dbReference type="EMBL" id="PNR59817.1"/>
    </source>
</evidence>
<keyword evidence="3" id="KW-1185">Reference proteome</keyword>
<dbReference type="AlphaFoldDB" id="A0A2K1L1B6"/>
<protein>
    <submittedName>
        <fullName evidence="1 2">Uncharacterized protein</fullName>
    </submittedName>
</protein>
<reference evidence="2" key="3">
    <citation type="submission" date="2020-12" db="UniProtKB">
        <authorList>
            <consortium name="EnsemblPlants"/>
        </authorList>
    </citation>
    <scope>IDENTIFICATION</scope>
</reference>
<reference evidence="1 3" key="1">
    <citation type="journal article" date="2008" name="Science">
        <title>The Physcomitrella genome reveals evolutionary insights into the conquest of land by plants.</title>
        <authorList>
            <person name="Rensing S."/>
            <person name="Lang D."/>
            <person name="Zimmer A."/>
            <person name="Terry A."/>
            <person name="Salamov A."/>
            <person name="Shapiro H."/>
            <person name="Nishiyama T."/>
            <person name="Perroud P.-F."/>
            <person name="Lindquist E."/>
            <person name="Kamisugi Y."/>
            <person name="Tanahashi T."/>
            <person name="Sakakibara K."/>
            <person name="Fujita T."/>
            <person name="Oishi K."/>
            <person name="Shin-I T."/>
            <person name="Kuroki Y."/>
            <person name="Toyoda A."/>
            <person name="Suzuki Y."/>
            <person name="Hashimoto A."/>
            <person name="Yamaguchi K."/>
            <person name="Sugano A."/>
            <person name="Kohara Y."/>
            <person name="Fujiyama A."/>
            <person name="Anterola A."/>
            <person name="Aoki S."/>
            <person name="Ashton N."/>
            <person name="Barbazuk W.B."/>
            <person name="Barker E."/>
            <person name="Bennetzen J."/>
            <person name="Bezanilla M."/>
            <person name="Blankenship R."/>
            <person name="Cho S.H."/>
            <person name="Dutcher S."/>
            <person name="Estelle M."/>
            <person name="Fawcett J.A."/>
            <person name="Gundlach H."/>
            <person name="Hanada K."/>
            <person name="Heyl A."/>
            <person name="Hicks K.A."/>
            <person name="Hugh J."/>
            <person name="Lohr M."/>
            <person name="Mayer K."/>
            <person name="Melkozernov A."/>
            <person name="Murata T."/>
            <person name="Nelson D."/>
            <person name="Pils B."/>
            <person name="Prigge M."/>
            <person name="Reiss B."/>
            <person name="Renner T."/>
            <person name="Rombauts S."/>
            <person name="Rushton P."/>
            <person name="Sanderfoot A."/>
            <person name="Schween G."/>
            <person name="Shiu S.-H."/>
            <person name="Stueber K."/>
            <person name="Theodoulou F.L."/>
            <person name="Tu H."/>
            <person name="Van de Peer Y."/>
            <person name="Verrier P.J."/>
            <person name="Waters E."/>
            <person name="Wood A."/>
            <person name="Yang L."/>
            <person name="Cove D."/>
            <person name="Cuming A."/>
            <person name="Hasebe M."/>
            <person name="Lucas S."/>
            <person name="Mishler D.B."/>
            <person name="Reski R."/>
            <person name="Grigoriev I."/>
            <person name="Quatrano R.S."/>
            <person name="Boore J.L."/>
        </authorList>
    </citation>
    <scope>NUCLEOTIDE SEQUENCE [LARGE SCALE GENOMIC DNA]</scope>
    <source>
        <strain evidence="2 3">cv. Gransden 2004</strain>
    </source>
</reference>
<reference evidence="1 3" key="2">
    <citation type="journal article" date="2018" name="Plant J.">
        <title>The Physcomitrella patens chromosome-scale assembly reveals moss genome structure and evolution.</title>
        <authorList>
            <person name="Lang D."/>
            <person name="Ullrich K.K."/>
            <person name="Murat F."/>
            <person name="Fuchs J."/>
            <person name="Jenkins J."/>
            <person name="Haas F.B."/>
            <person name="Piednoel M."/>
            <person name="Gundlach H."/>
            <person name="Van Bel M."/>
            <person name="Meyberg R."/>
            <person name="Vives C."/>
            <person name="Morata J."/>
            <person name="Symeonidi A."/>
            <person name="Hiss M."/>
            <person name="Muchero W."/>
            <person name="Kamisugi Y."/>
            <person name="Saleh O."/>
            <person name="Blanc G."/>
            <person name="Decker E.L."/>
            <person name="van Gessel N."/>
            <person name="Grimwood J."/>
            <person name="Hayes R.D."/>
            <person name="Graham S.W."/>
            <person name="Gunter L.E."/>
            <person name="McDaniel S.F."/>
            <person name="Hoernstein S.N.W."/>
            <person name="Larsson A."/>
            <person name="Li F.W."/>
            <person name="Perroud P.F."/>
            <person name="Phillips J."/>
            <person name="Ranjan P."/>
            <person name="Rokshar D.S."/>
            <person name="Rothfels C.J."/>
            <person name="Schneider L."/>
            <person name="Shu S."/>
            <person name="Stevenson D.W."/>
            <person name="Thummler F."/>
            <person name="Tillich M."/>
            <person name="Villarreal Aguilar J.C."/>
            <person name="Widiez T."/>
            <person name="Wong G.K."/>
            <person name="Wymore A."/>
            <person name="Zhang Y."/>
            <person name="Zimmer A.D."/>
            <person name="Quatrano R.S."/>
            <person name="Mayer K.F.X."/>
            <person name="Goodstein D."/>
            <person name="Casacuberta J.M."/>
            <person name="Vandepoele K."/>
            <person name="Reski R."/>
            <person name="Cuming A.C."/>
            <person name="Tuskan G.A."/>
            <person name="Maumus F."/>
            <person name="Salse J."/>
            <person name="Schmutz J."/>
            <person name="Rensing S.A."/>
        </authorList>
    </citation>
    <scope>NUCLEOTIDE SEQUENCE [LARGE SCALE GENOMIC DNA]</scope>
    <source>
        <strain evidence="2 3">cv. Gransden 2004</strain>
    </source>
</reference>
<evidence type="ECO:0000313" key="2">
    <source>
        <dbReference type="EnsemblPlants" id="Pp3c2_13230V3.1"/>
    </source>
</evidence>
<dbReference type="Gramene" id="Pp3c2_13230V3.1">
    <property type="protein sequence ID" value="Pp3c2_13230V3.1"/>
    <property type="gene ID" value="Pp3c2_13230"/>
</dbReference>
<dbReference type="InParanoid" id="A0A2K1L1B6"/>
<dbReference type="EMBL" id="ABEU02000002">
    <property type="protein sequence ID" value="PNR59817.1"/>
    <property type="molecule type" value="Genomic_DNA"/>
</dbReference>
<dbReference type="Proteomes" id="UP000006727">
    <property type="component" value="Chromosome 2"/>
</dbReference>